<dbReference type="EMBL" id="LT629750">
    <property type="protein sequence ID" value="SDS82399.1"/>
    <property type="molecule type" value="Genomic_DNA"/>
</dbReference>
<sequence length="147" mass="16295">MRKLNVTVLILASAAFAATLSPAGAAQDGSGRAPFERLCAERGGPSHHPELAGRLAEYLDLNDAQKAAFKEFHDTRKKSIEDAKTTLCANKPDLSSFEARLVFGQAFLEARLNALKAENPKLIAFYNSLDVRQKEKFDRFRERSGRE</sequence>
<dbReference type="Pfam" id="PF07813">
    <property type="entry name" value="LTXXQ"/>
    <property type="match status" value="1"/>
</dbReference>
<keyword evidence="1" id="KW-0732">Signal</keyword>
<evidence type="ECO:0000256" key="1">
    <source>
        <dbReference type="SAM" id="SignalP"/>
    </source>
</evidence>
<evidence type="ECO:0000313" key="2">
    <source>
        <dbReference type="EMBL" id="SDS82399.1"/>
    </source>
</evidence>
<dbReference type="AlphaFoldDB" id="A0A1H1VDW5"/>
<feature type="signal peptide" evidence="1">
    <location>
        <begin position="1"/>
        <end position="17"/>
    </location>
</feature>
<reference evidence="3" key="1">
    <citation type="submission" date="2016-10" db="EMBL/GenBank/DDBJ databases">
        <authorList>
            <person name="Varghese N."/>
            <person name="Submissions S."/>
        </authorList>
    </citation>
    <scope>NUCLEOTIDE SEQUENCE [LARGE SCALE GENOMIC DNA]</scope>
    <source>
        <strain evidence="3">GAS369</strain>
    </source>
</reference>
<dbReference type="GO" id="GO:0042597">
    <property type="term" value="C:periplasmic space"/>
    <property type="evidence" value="ECO:0007669"/>
    <property type="project" value="InterPro"/>
</dbReference>
<dbReference type="Proteomes" id="UP000243904">
    <property type="component" value="Chromosome I"/>
</dbReference>
<organism evidence="2 3">
    <name type="scientific">Bradyrhizobium canariense</name>
    <dbReference type="NCBI Taxonomy" id="255045"/>
    <lineage>
        <taxon>Bacteria</taxon>
        <taxon>Pseudomonadati</taxon>
        <taxon>Pseudomonadota</taxon>
        <taxon>Alphaproteobacteria</taxon>
        <taxon>Hyphomicrobiales</taxon>
        <taxon>Nitrobacteraceae</taxon>
        <taxon>Bradyrhizobium</taxon>
    </lineage>
</organism>
<protein>
    <submittedName>
        <fullName evidence="2">LTXXQ motif family protein</fullName>
    </submittedName>
</protein>
<dbReference type="RefSeq" id="WP_146688049.1">
    <property type="nucleotide sequence ID" value="NZ_LT629750.1"/>
</dbReference>
<proteinExistence type="predicted"/>
<evidence type="ECO:0000313" key="3">
    <source>
        <dbReference type="Proteomes" id="UP000243904"/>
    </source>
</evidence>
<dbReference type="InterPro" id="IPR012899">
    <property type="entry name" value="LTXXQ"/>
</dbReference>
<feature type="chain" id="PRO_5009263156" evidence="1">
    <location>
        <begin position="18"/>
        <end position="147"/>
    </location>
</feature>
<keyword evidence="3" id="KW-1185">Reference proteome</keyword>
<gene>
    <name evidence="2" type="ORF">SAMN05444158_3344</name>
</gene>
<name>A0A1H1VDW5_9BRAD</name>
<accession>A0A1H1VDW5</accession>